<feature type="transmembrane region" description="Helical" evidence="7">
    <location>
        <begin position="355"/>
        <end position="376"/>
    </location>
</feature>
<dbReference type="Proteomes" id="UP000800035">
    <property type="component" value="Unassembled WGS sequence"/>
</dbReference>
<evidence type="ECO:0000256" key="2">
    <source>
        <dbReference type="ARBA" id="ARBA00022448"/>
    </source>
</evidence>
<dbReference type="PANTHER" id="PTHR23501">
    <property type="entry name" value="MAJOR FACILITATOR SUPERFAMILY"/>
    <property type="match status" value="1"/>
</dbReference>
<dbReference type="InterPro" id="IPR020846">
    <property type="entry name" value="MFS_dom"/>
</dbReference>
<dbReference type="GO" id="GO:0022857">
    <property type="term" value="F:transmembrane transporter activity"/>
    <property type="evidence" value="ECO:0007669"/>
    <property type="project" value="InterPro"/>
</dbReference>
<dbReference type="GO" id="GO:0005886">
    <property type="term" value="C:plasma membrane"/>
    <property type="evidence" value="ECO:0007669"/>
    <property type="project" value="TreeGrafter"/>
</dbReference>
<feature type="transmembrane region" description="Helical" evidence="7">
    <location>
        <begin position="45"/>
        <end position="70"/>
    </location>
</feature>
<evidence type="ECO:0000256" key="3">
    <source>
        <dbReference type="ARBA" id="ARBA00022692"/>
    </source>
</evidence>
<evidence type="ECO:0000256" key="4">
    <source>
        <dbReference type="ARBA" id="ARBA00022989"/>
    </source>
</evidence>
<organism evidence="9 10">
    <name type="scientific">Byssothecium circinans</name>
    <dbReference type="NCBI Taxonomy" id="147558"/>
    <lineage>
        <taxon>Eukaryota</taxon>
        <taxon>Fungi</taxon>
        <taxon>Dikarya</taxon>
        <taxon>Ascomycota</taxon>
        <taxon>Pezizomycotina</taxon>
        <taxon>Dothideomycetes</taxon>
        <taxon>Pleosporomycetidae</taxon>
        <taxon>Pleosporales</taxon>
        <taxon>Massarineae</taxon>
        <taxon>Massarinaceae</taxon>
        <taxon>Byssothecium</taxon>
    </lineage>
</organism>
<evidence type="ECO:0000256" key="6">
    <source>
        <dbReference type="ARBA" id="ARBA00023180"/>
    </source>
</evidence>
<accession>A0A6A5TI02</accession>
<feature type="transmembrane region" description="Helical" evidence="7">
    <location>
        <begin position="220"/>
        <end position="240"/>
    </location>
</feature>
<feature type="transmembrane region" description="Helical" evidence="7">
    <location>
        <begin position="123"/>
        <end position="141"/>
    </location>
</feature>
<dbReference type="Pfam" id="PF07690">
    <property type="entry name" value="MFS_1"/>
    <property type="match status" value="1"/>
</dbReference>
<evidence type="ECO:0000256" key="5">
    <source>
        <dbReference type="ARBA" id="ARBA00023136"/>
    </source>
</evidence>
<gene>
    <name evidence="9" type="ORF">CC80DRAFT_528072</name>
</gene>
<feature type="transmembrane region" description="Helical" evidence="7">
    <location>
        <begin position="419"/>
        <end position="437"/>
    </location>
</feature>
<keyword evidence="2" id="KW-0813">Transport</keyword>
<keyword evidence="10" id="KW-1185">Reference proteome</keyword>
<keyword evidence="6" id="KW-0325">Glycoprotein</keyword>
<dbReference type="InterPro" id="IPR011701">
    <property type="entry name" value="MFS"/>
</dbReference>
<evidence type="ECO:0000259" key="8">
    <source>
        <dbReference type="PROSITE" id="PS50850"/>
    </source>
</evidence>
<evidence type="ECO:0000256" key="1">
    <source>
        <dbReference type="ARBA" id="ARBA00004141"/>
    </source>
</evidence>
<evidence type="ECO:0000313" key="9">
    <source>
        <dbReference type="EMBL" id="KAF1951800.1"/>
    </source>
</evidence>
<feature type="transmembrane region" description="Helical" evidence="7">
    <location>
        <begin position="388"/>
        <end position="407"/>
    </location>
</feature>
<dbReference type="AlphaFoldDB" id="A0A6A5TI02"/>
<feature type="domain" description="Major facilitator superfamily (MFS) profile" evidence="8">
    <location>
        <begin position="1"/>
        <end position="491"/>
    </location>
</feature>
<comment type="subcellular location">
    <subcellularLocation>
        <location evidence="1">Membrane</location>
        <topology evidence="1">Multi-pass membrane protein</topology>
    </subcellularLocation>
</comment>
<feature type="transmembrane region" description="Helical" evidence="7">
    <location>
        <begin position="492"/>
        <end position="510"/>
    </location>
</feature>
<feature type="transmembrane region" description="Helical" evidence="7">
    <location>
        <begin position="288"/>
        <end position="310"/>
    </location>
</feature>
<reference evidence="9" key="1">
    <citation type="journal article" date="2020" name="Stud. Mycol.">
        <title>101 Dothideomycetes genomes: a test case for predicting lifestyles and emergence of pathogens.</title>
        <authorList>
            <person name="Haridas S."/>
            <person name="Albert R."/>
            <person name="Binder M."/>
            <person name="Bloem J."/>
            <person name="Labutti K."/>
            <person name="Salamov A."/>
            <person name="Andreopoulos B."/>
            <person name="Baker S."/>
            <person name="Barry K."/>
            <person name="Bills G."/>
            <person name="Bluhm B."/>
            <person name="Cannon C."/>
            <person name="Castanera R."/>
            <person name="Culley D."/>
            <person name="Daum C."/>
            <person name="Ezra D."/>
            <person name="Gonzalez J."/>
            <person name="Henrissat B."/>
            <person name="Kuo A."/>
            <person name="Liang C."/>
            <person name="Lipzen A."/>
            <person name="Lutzoni F."/>
            <person name="Magnuson J."/>
            <person name="Mondo S."/>
            <person name="Nolan M."/>
            <person name="Ohm R."/>
            <person name="Pangilinan J."/>
            <person name="Park H.-J."/>
            <person name="Ramirez L."/>
            <person name="Alfaro M."/>
            <person name="Sun H."/>
            <person name="Tritt A."/>
            <person name="Yoshinaga Y."/>
            <person name="Zwiers L.-H."/>
            <person name="Turgeon B."/>
            <person name="Goodwin S."/>
            <person name="Spatafora J."/>
            <person name="Crous P."/>
            <person name="Grigoriev I."/>
        </authorList>
    </citation>
    <scope>NUCLEOTIDE SEQUENCE</scope>
    <source>
        <strain evidence="9">CBS 675.92</strain>
    </source>
</reference>
<sequence length="540" mass="59162">MEVVGTNTDGTRKNEDSNAIFATSSSANELKSTALTADTPKSWRFYLILISLSFICFLSSLEGSVIATALPQITHDLSGVDNYIWIANSFLVAQTVVQPPCAQICNILADVTTMIAGRTVQGLGSGGIFMLVELIVCDLVPLRERSKYLGMAMSSSAVGAIIGPVVGGALATANWRWIFYLNLPIAGVTMVIMIIFLRFRHKETSWRQAMTRIDWIGNTLFVASLCSLLVGLVFGGTTFPWSSWRVILPIVLGSLGWMSFHLYEWKPPRFCEEPSIPSRIFGNRTSNAALYIDFVSSMLLQWVAFFWPIYFQGVKGTTPLRAGIYFIPFEAFLIVIAAVAGGILSKLGHYRPLHLIGFCLSILGPGLNIMLTATTPKVTWVVFQAVDAIGRAFLLPTVLPAVLASLSDEDTAAATGMYSFLRSFGFVWGITIPAIIFNTQFDRYSSRISNAQIRQEMGSGRAYERVSGAYVQSLTPLLQAEVISVYLQALKAVWIGAVAFGATGILAVLVEKHIPLRTEMNTEFGIDHGDKTKDQELQTL</sequence>
<dbReference type="Gene3D" id="1.20.1250.20">
    <property type="entry name" value="MFS general substrate transporter like domains"/>
    <property type="match status" value="1"/>
</dbReference>
<keyword evidence="4 7" id="KW-1133">Transmembrane helix</keyword>
<dbReference type="PANTHER" id="PTHR23501:SF187">
    <property type="entry name" value="MAJOR FACILITATOR SUPERFAMILY (MFS) PROFILE DOMAIN-CONTAINING PROTEIN"/>
    <property type="match status" value="1"/>
</dbReference>
<evidence type="ECO:0000256" key="7">
    <source>
        <dbReference type="SAM" id="Phobius"/>
    </source>
</evidence>
<keyword evidence="5 7" id="KW-0472">Membrane</keyword>
<protein>
    <submittedName>
        <fullName evidence="9">MFS general substrate transporter</fullName>
    </submittedName>
</protein>
<feature type="transmembrane region" description="Helical" evidence="7">
    <location>
        <begin position="177"/>
        <end position="199"/>
    </location>
</feature>
<dbReference type="PROSITE" id="PS50850">
    <property type="entry name" value="MFS"/>
    <property type="match status" value="1"/>
</dbReference>
<proteinExistence type="predicted"/>
<dbReference type="OrthoDB" id="10021397at2759"/>
<name>A0A6A5TI02_9PLEO</name>
<feature type="transmembrane region" description="Helical" evidence="7">
    <location>
        <begin position="246"/>
        <end position="263"/>
    </location>
</feature>
<dbReference type="InterPro" id="IPR036259">
    <property type="entry name" value="MFS_trans_sf"/>
</dbReference>
<dbReference type="EMBL" id="ML977014">
    <property type="protein sequence ID" value="KAF1951800.1"/>
    <property type="molecule type" value="Genomic_DNA"/>
</dbReference>
<evidence type="ECO:0000313" key="10">
    <source>
        <dbReference type="Proteomes" id="UP000800035"/>
    </source>
</evidence>
<keyword evidence="3 7" id="KW-0812">Transmembrane</keyword>
<feature type="transmembrane region" description="Helical" evidence="7">
    <location>
        <begin position="322"/>
        <end position="343"/>
    </location>
</feature>
<dbReference type="SUPFAM" id="SSF103473">
    <property type="entry name" value="MFS general substrate transporter"/>
    <property type="match status" value="1"/>
</dbReference>
<feature type="transmembrane region" description="Helical" evidence="7">
    <location>
        <begin position="148"/>
        <end position="171"/>
    </location>
</feature>